<reference evidence="1" key="1">
    <citation type="submission" date="2021-06" db="EMBL/GenBank/DDBJ databases">
        <authorList>
            <person name="Kallberg Y."/>
            <person name="Tangrot J."/>
            <person name="Rosling A."/>
        </authorList>
    </citation>
    <scope>NUCLEOTIDE SEQUENCE</scope>
    <source>
        <strain evidence="1">UK204</strain>
    </source>
</reference>
<evidence type="ECO:0000313" key="2">
    <source>
        <dbReference type="Proteomes" id="UP000789570"/>
    </source>
</evidence>
<proteinExistence type="predicted"/>
<name>A0A9N9HSP8_9GLOM</name>
<keyword evidence="2" id="KW-1185">Reference proteome</keyword>
<gene>
    <name evidence="1" type="ORF">FCALED_LOCUS13620</name>
</gene>
<comment type="caution">
    <text evidence="1">The sequence shown here is derived from an EMBL/GenBank/DDBJ whole genome shotgun (WGS) entry which is preliminary data.</text>
</comment>
<dbReference type="EMBL" id="CAJVPQ010008160">
    <property type="protein sequence ID" value="CAG8704130.1"/>
    <property type="molecule type" value="Genomic_DNA"/>
</dbReference>
<organism evidence="1 2">
    <name type="scientific">Funneliformis caledonium</name>
    <dbReference type="NCBI Taxonomy" id="1117310"/>
    <lineage>
        <taxon>Eukaryota</taxon>
        <taxon>Fungi</taxon>
        <taxon>Fungi incertae sedis</taxon>
        <taxon>Mucoromycota</taxon>
        <taxon>Glomeromycotina</taxon>
        <taxon>Glomeromycetes</taxon>
        <taxon>Glomerales</taxon>
        <taxon>Glomeraceae</taxon>
        <taxon>Funneliformis</taxon>
    </lineage>
</organism>
<sequence>MSCPCGENCACGMSCSCACGGSPVNNNTNTEPCGNGTCTCGEGCACSTSDCICGN</sequence>
<accession>A0A9N9HSP8</accession>
<protein>
    <submittedName>
        <fullName evidence="1">10987_t:CDS:1</fullName>
    </submittedName>
</protein>
<evidence type="ECO:0000313" key="1">
    <source>
        <dbReference type="EMBL" id="CAG8704130.1"/>
    </source>
</evidence>
<dbReference type="Proteomes" id="UP000789570">
    <property type="component" value="Unassembled WGS sequence"/>
</dbReference>
<dbReference type="AlphaFoldDB" id="A0A9N9HSP8"/>